<dbReference type="PANTHER" id="PTHR48047:SF182">
    <property type="entry name" value="GLYCOSYLTRANSFERASE"/>
    <property type="match status" value="1"/>
</dbReference>
<accession>A0A8K0E230</accession>
<proteinExistence type="inferred from homology"/>
<evidence type="ECO:0000313" key="8">
    <source>
        <dbReference type="Proteomes" id="UP000796880"/>
    </source>
</evidence>
<keyword evidence="3 4" id="KW-0808">Transferase</keyword>
<sequence>MALTQQAAAELHIFFFPFMSPGHLIPMVDIARLIATHGIKVSIATTPHNISRFKSMLLRDNSSTANYNHINLYELQFPFTAANLPENCENLDCLPTRQLSYNFSKATMMLQPQADHLVRLHSPDAIVSDFNLPWTAQIAAKYGIPRLAFYGTCCFSISISVAMAISSHANTISSDTEPFLVPEFFNKHVEAESKTYGVVANSFYELEQEYVDYYEKIAGKKVWPVGPVSLFNTKTIDITERGNKASIEKDKILTWLDSRRPNDVLYVCFGSISVFAKSQILEIGLGLEASKRPFIWVIRDNIANQDGVLPDGFEERVKNRGLIIKGWAPQVLILNHSAVGGFMTHCGWNSVLESVTAGVPLITWPLFGEQFYNENFVVNRLGIGVGIGVETGLAWGEEEEIGALVKWDRVVETVNRLMGGGEAVEEMRERVSQLGELARSAVAKGGSSVVNIGRLVEDLLSLKNEKLMNRQNIGAMRNHE</sequence>
<evidence type="ECO:0000256" key="3">
    <source>
        <dbReference type="ARBA" id="ARBA00022679"/>
    </source>
</evidence>
<dbReference type="SUPFAM" id="SSF53756">
    <property type="entry name" value="UDP-Glycosyltransferase/glycogen phosphorylase"/>
    <property type="match status" value="1"/>
</dbReference>
<comment type="similarity">
    <text evidence="1 4">Belongs to the UDP-glycosyltransferase family.</text>
</comment>
<dbReference type="CDD" id="cd03784">
    <property type="entry name" value="GT1_Gtf-like"/>
    <property type="match status" value="1"/>
</dbReference>
<evidence type="ECO:0000259" key="6">
    <source>
        <dbReference type="Pfam" id="PF26168"/>
    </source>
</evidence>
<evidence type="ECO:0000313" key="7">
    <source>
        <dbReference type="EMBL" id="KAF3441842.1"/>
    </source>
</evidence>
<dbReference type="PANTHER" id="PTHR48047">
    <property type="entry name" value="GLYCOSYLTRANSFERASE"/>
    <property type="match status" value="1"/>
</dbReference>
<evidence type="ECO:0000256" key="2">
    <source>
        <dbReference type="ARBA" id="ARBA00022676"/>
    </source>
</evidence>
<dbReference type="InterPro" id="IPR058980">
    <property type="entry name" value="Glyco_transf_N"/>
</dbReference>
<name>A0A8K0E230_9ROSA</name>
<gene>
    <name evidence="7" type="ORF">FNV43_RR15757</name>
</gene>
<protein>
    <recommendedName>
        <fullName evidence="5">Glycosyltransferase</fullName>
        <ecNumber evidence="5">2.4.1.-</ecNumber>
    </recommendedName>
</protein>
<dbReference type="Pfam" id="PF00201">
    <property type="entry name" value="UDPGT"/>
    <property type="match status" value="1"/>
</dbReference>
<evidence type="ECO:0000256" key="5">
    <source>
        <dbReference type="RuleBase" id="RU362057"/>
    </source>
</evidence>
<keyword evidence="2 4" id="KW-0328">Glycosyltransferase</keyword>
<dbReference type="Gene3D" id="3.40.50.2000">
    <property type="entry name" value="Glycogen Phosphorylase B"/>
    <property type="match status" value="2"/>
</dbReference>
<dbReference type="FunFam" id="3.40.50.2000:FF:000047">
    <property type="entry name" value="Glycosyltransferase"/>
    <property type="match status" value="1"/>
</dbReference>
<dbReference type="InterPro" id="IPR002213">
    <property type="entry name" value="UDP_glucos_trans"/>
</dbReference>
<dbReference type="PROSITE" id="PS00375">
    <property type="entry name" value="UDPGT"/>
    <property type="match status" value="1"/>
</dbReference>
<dbReference type="Proteomes" id="UP000796880">
    <property type="component" value="Unassembled WGS sequence"/>
</dbReference>
<dbReference type="AlphaFoldDB" id="A0A8K0E230"/>
<dbReference type="InterPro" id="IPR035595">
    <property type="entry name" value="UDP_glycos_trans_CS"/>
</dbReference>
<dbReference type="OrthoDB" id="5835829at2759"/>
<dbReference type="EMBL" id="VOIH02000007">
    <property type="protein sequence ID" value="KAF3441842.1"/>
    <property type="molecule type" value="Genomic_DNA"/>
</dbReference>
<evidence type="ECO:0000256" key="4">
    <source>
        <dbReference type="RuleBase" id="RU003718"/>
    </source>
</evidence>
<organism evidence="7 8">
    <name type="scientific">Rhamnella rubrinervis</name>
    <dbReference type="NCBI Taxonomy" id="2594499"/>
    <lineage>
        <taxon>Eukaryota</taxon>
        <taxon>Viridiplantae</taxon>
        <taxon>Streptophyta</taxon>
        <taxon>Embryophyta</taxon>
        <taxon>Tracheophyta</taxon>
        <taxon>Spermatophyta</taxon>
        <taxon>Magnoliopsida</taxon>
        <taxon>eudicotyledons</taxon>
        <taxon>Gunneridae</taxon>
        <taxon>Pentapetalae</taxon>
        <taxon>rosids</taxon>
        <taxon>fabids</taxon>
        <taxon>Rosales</taxon>
        <taxon>Rhamnaceae</taxon>
        <taxon>rhamnoid group</taxon>
        <taxon>Rhamneae</taxon>
        <taxon>Rhamnella</taxon>
    </lineage>
</organism>
<reference evidence="7" key="1">
    <citation type="submission" date="2020-03" db="EMBL/GenBank/DDBJ databases">
        <title>A high-quality chromosome-level genome assembly of a woody plant with both climbing and erect habits, Rhamnella rubrinervis.</title>
        <authorList>
            <person name="Lu Z."/>
            <person name="Yang Y."/>
            <person name="Zhu X."/>
            <person name="Sun Y."/>
        </authorList>
    </citation>
    <scope>NUCLEOTIDE SEQUENCE</scope>
    <source>
        <strain evidence="7">BYM</strain>
        <tissue evidence="7">Leaf</tissue>
    </source>
</reference>
<evidence type="ECO:0000256" key="1">
    <source>
        <dbReference type="ARBA" id="ARBA00009995"/>
    </source>
</evidence>
<feature type="domain" description="Glycosyltransferase N-terminal" evidence="6">
    <location>
        <begin position="13"/>
        <end position="228"/>
    </location>
</feature>
<comment type="caution">
    <text evidence="7">The sequence shown here is derived from an EMBL/GenBank/DDBJ whole genome shotgun (WGS) entry which is preliminary data.</text>
</comment>
<dbReference type="Pfam" id="PF26168">
    <property type="entry name" value="Glyco_transf_N"/>
    <property type="match status" value="1"/>
</dbReference>
<dbReference type="GO" id="GO:0035251">
    <property type="term" value="F:UDP-glucosyltransferase activity"/>
    <property type="evidence" value="ECO:0007669"/>
    <property type="project" value="TreeGrafter"/>
</dbReference>
<dbReference type="EC" id="2.4.1.-" evidence="5"/>
<keyword evidence="8" id="KW-1185">Reference proteome</keyword>